<dbReference type="AlphaFoldDB" id="A0A0R3URI4"/>
<organism evidence="8">
    <name type="scientific">Mesocestoides corti</name>
    <name type="common">Flatworm</name>
    <dbReference type="NCBI Taxonomy" id="53468"/>
    <lineage>
        <taxon>Eukaryota</taxon>
        <taxon>Metazoa</taxon>
        <taxon>Spiralia</taxon>
        <taxon>Lophotrochozoa</taxon>
        <taxon>Platyhelminthes</taxon>
        <taxon>Cestoda</taxon>
        <taxon>Eucestoda</taxon>
        <taxon>Cyclophyllidea</taxon>
        <taxon>Mesocestoididae</taxon>
        <taxon>Mesocestoides</taxon>
    </lineage>
</organism>
<evidence type="ECO:0000256" key="3">
    <source>
        <dbReference type="ARBA" id="ARBA00022741"/>
    </source>
</evidence>
<evidence type="ECO:0000313" key="6">
    <source>
        <dbReference type="EMBL" id="VDD84487.1"/>
    </source>
</evidence>
<dbReference type="InterPro" id="IPR050494">
    <property type="entry name" value="Ser_Thr_dual-spec_kinase"/>
</dbReference>
<dbReference type="Proteomes" id="UP000267029">
    <property type="component" value="Unassembled WGS sequence"/>
</dbReference>
<evidence type="ECO:0000256" key="1">
    <source>
        <dbReference type="ARBA" id="ARBA00022527"/>
    </source>
</evidence>
<keyword evidence="2" id="KW-0808">Transferase</keyword>
<dbReference type="Gene3D" id="1.10.510.10">
    <property type="entry name" value="Transferase(Phosphotransferase) domain 1"/>
    <property type="match status" value="1"/>
</dbReference>
<sequence>MVWNERTFTNQAAGEIRTSELLRDQDLDNSRNVVHLLKHFTFREHVCMTFELLNMNLYDCFERQRNINTCIQSRFYRTPKVMLCCRYNVSIDIGGFGCILAELLTGKCDVIAWQLRIRPMLVSYLMQTANLPHVGILIRESEL</sequence>
<dbReference type="GO" id="GO:0004674">
    <property type="term" value="F:protein serine/threonine kinase activity"/>
    <property type="evidence" value="ECO:0007669"/>
    <property type="project" value="UniProtKB-KW"/>
</dbReference>
<evidence type="ECO:0000313" key="7">
    <source>
        <dbReference type="Proteomes" id="UP000267029"/>
    </source>
</evidence>
<dbReference type="EMBL" id="UXSR01006417">
    <property type="protein sequence ID" value="VDD84487.1"/>
    <property type="molecule type" value="Genomic_DNA"/>
</dbReference>
<evidence type="ECO:0000256" key="2">
    <source>
        <dbReference type="ARBA" id="ARBA00022679"/>
    </source>
</evidence>
<evidence type="ECO:0000256" key="5">
    <source>
        <dbReference type="ARBA" id="ARBA00022840"/>
    </source>
</evidence>
<dbReference type="GO" id="GO:0005524">
    <property type="term" value="F:ATP binding"/>
    <property type="evidence" value="ECO:0007669"/>
    <property type="project" value="UniProtKB-KW"/>
</dbReference>
<dbReference type="STRING" id="53468.A0A0R3URI4"/>
<gene>
    <name evidence="6" type="ORF">MCOS_LOCUS10490</name>
</gene>
<reference evidence="8" key="1">
    <citation type="submission" date="2017-02" db="UniProtKB">
        <authorList>
            <consortium name="WormBaseParasite"/>
        </authorList>
    </citation>
    <scope>IDENTIFICATION</scope>
</reference>
<dbReference type="GO" id="GO:0005634">
    <property type="term" value="C:nucleus"/>
    <property type="evidence" value="ECO:0007669"/>
    <property type="project" value="TreeGrafter"/>
</dbReference>
<evidence type="ECO:0000313" key="8">
    <source>
        <dbReference type="WBParaSite" id="MCOS_0001048901-mRNA-1"/>
    </source>
</evidence>
<dbReference type="Gene3D" id="3.30.200.20">
    <property type="entry name" value="Phosphorylase Kinase, domain 1"/>
    <property type="match status" value="1"/>
</dbReference>
<dbReference type="SUPFAM" id="SSF56112">
    <property type="entry name" value="Protein kinase-like (PK-like)"/>
    <property type="match status" value="1"/>
</dbReference>
<keyword evidence="7" id="KW-1185">Reference proteome</keyword>
<evidence type="ECO:0000256" key="4">
    <source>
        <dbReference type="ARBA" id="ARBA00022777"/>
    </source>
</evidence>
<keyword evidence="4" id="KW-0418">Kinase</keyword>
<dbReference type="InterPro" id="IPR011009">
    <property type="entry name" value="Kinase-like_dom_sf"/>
</dbReference>
<keyword evidence="3" id="KW-0547">Nucleotide-binding</keyword>
<dbReference type="PANTHER" id="PTHR24058">
    <property type="entry name" value="DUAL SPECIFICITY PROTEIN KINASE"/>
    <property type="match status" value="1"/>
</dbReference>
<name>A0A0R3URI4_MESCO</name>
<dbReference type="GO" id="GO:0005737">
    <property type="term" value="C:cytoplasm"/>
    <property type="evidence" value="ECO:0007669"/>
    <property type="project" value="TreeGrafter"/>
</dbReference>
<protein>
    <submittedName>
        <fullName evidence="8">Protein kinase domain-containing protein</fullName>
    </submittedName>
</protein>
<dbReference type="GO" id="GO:0005856">
    <property type="term" value="C:cytoskeleton"/>
    <property type="evidence" value="ECO:0007669"/>
    <property type="project" value="TreeGrafter"/>
</dbReference>
<proteinExistence type="predicted"/>
<dbReference type="OrthoDB" id="9332038at2759"/>
<accession>A0A0R3URI4</accession>
<reference evidence="6 7" key="2">
    <citation type="submission" date="2018-10" db="EMBL/GenBank/DDBJ databases">
        <authorList>
            <consortium name="Pathogen Informatics"/>
        </authorList>
    </citation>
    <scope>NUCLEOTIDE SEQUENCE [LARGE SCALE GENOMIC DNA]</scope>
</reference>
<dbReference type="PANTHER" id="PTHR24058:SF112">
    <property type="entry name" value="DUAL SPECIFICITY TYROSINE-PHOSPHORYLATION-REGULATED KINASE 3 HOMOLOG-RELATED"/>
    <property type="match status" value="1"/>
</dbReference>
<keyword evidence="5" id="KW-0067">ATP-binding</keyword>
<dbReference type="WBParaSite" id="MCOS_0001048901-mRNA-1">
    <property type="protein sequence ID" value="MCOS_0001048901-mRNA-1"/>
    <property type="gene ID" value="MCOS_0001048901"/>
</dbReference>
<keyword evidence="1" id="KW-0723">Serine/threonine-protein kinase</keyword>